<dbReference type="PATRIC" id="fig|1122241.3.peg.3100"/>
<name>A0A151ATP3_9FIRM</name>
<dbReference type="Proteomes" id="UP000075670">
    <property type="component" value="Unassembled WGS sequence"/>
</dbReference>
<protein>
    <submittedName>
        <fullName evidence="1">Uncharacterized protein</fullName>
    </submittedName>
</protein>
<keyword evidence="2" id="KW-1185">Reference proteome</keyword>
<organism evidence="1 2">
    <name type="scientific">Moorella mulderi DSM 14980</name>
    <dbReference type="NCBI Taxonomy" id="1122241"/>
    <lineage>
        <taxon>Bacteria</taxon>
        <taxon>Bacillati</taxon>
        <taxon>Bacillota</taxon>
        <taxon>Clostridia</taxon>
        <taxon>Neomoorellales</taxon>
        <taxon>Neomoorellaceae</taxon>
        <taxon>Neomoorella</taxon>
    </lineage>
</organism>
<reference evidence="1 2" key="1">
    <citation type="submission" date="2016-02" db="EMBL/GenBank/DDBJ databases">
        <title>Genome sequence of Moorella mulderi DSM 14980.</title>
        <authorList>
            <person name="Poehlein A."/>
            <person name="Daniel R."/>
        </authorList>
    </citation>
    <scope>NUCLEOTIDE SEQUENCE [LARGE SCALE GENOMIC DNA]</scope>
    <source>
        <strain evidence="1 2">DSM 14980</strain>
    </source>
</reference>
<proteinExistence type="predicted"/>
<sequence>MPKQSRFKFRLDIGLDDDLAARLKAEATRRELSIAVLVREILNRALSEEAAIEGREALDQAIRRAIKKDVDRLAKLMVKSTMAGATSMFLNVQVLNDLGKRDAADIYHIARKKAVEYLRLPEEGGGINE</sequence>
<evidence type="ECO:0000313" key="1">
    <source>
        <dbReference type="EMBL" id="KYH30767.1"/>
    </source>
</evidence>
<dbReference type="CDD" id="cd21631">
    <property type="entry name" value="RHH_CopG_NikR-like"/>
    <property type="match status" value="1"/>
</dbReference>
<gene>
    <name evidence="1" type="ORF">MOMUL_29110</name>
</gene>
<dbReference type="AlphaFoldDB" id="A0A151ATP3"/>
<accession>A0A151ATP3</accession>
<dbReference type="OrthoDB" id="1726206at2"/>
<comment type="caution">
    <text evidence="1">The sequence shown here is derived from an EMBL/GenBank/DDBJ whole genome shotgun (WGS) entry which is preliminary data.</text>
</comment>
<evidence type="ECO:0000313" key="2">
    <source>
        <dbReference type="Proteomes" id="UP000075670"/>
    </source>
</evidence>
<dbReference type="EMBL" id="LTBC01000021">
    <property type="protein sequence ID" value="KYH30767.1"/>
    <property type="molecule type" value="Genomic_DNA"/>
</dbReference>
<dbReference type="RefSeq" id="WP_062285951.1">
    <property type="nucleotide sequence ID" value="NZ_LTBC01000021.1"/>
</dbReference>